<evidence type="ECO:0000256" key="3">
    <source>
        <dbReference type="ARBA" id="ARBA00022833"/>
    </source>
</evidence>
<dbReference type="GO" id="GO:0008270">
    <property type="term" value="F:zinc ion binding"/>
    <property type="evidence" value="ECO:0007669"/>
    <property type="project" value="UniProtKB-KW"/>
</dbReference>
<feature type="region of interest" description="Disordered" evidence="4">
    <location>
        <begin position="572"/>
        <end position="630"/>
    </location>
</feature>
<dbReference type="InterPro" id="IPR001876">
    <property type="entry name" value="Znf_RanBP2"/>
</dbReference>
<reference evidence="6" key="1">
    <citation type="submission" date="2022-01" db="EMBL/GenBank/DDBJ databases">
        <authorList>
            <person name="King R."/>
        </authorList>
    </citation>
    <scope>NUCLEOTIDE SEQUENCE</scope>
</reference>
<feature type="domain" description="RanBP2-type" evidence="5">
    <location>
        <begin position="658"/>
        <end position="677"/>
    </location>
</feature>
<evidence type="ECO:0000256" key="2">
    <source>
        <dbReference type="ARBA" id="ARBA00022771"/>
    </source>
</evidence>
<feature type="region of interest" description="Disordered" evidence="4">
    <location>
        <begin position="343"/>
        <end position="419"/>
    </location>
</feature>
<dbReference type="Pfam" id="PF21388">
    <property type="entry name" value="SPATA2_PUB-like"/>
    <property type="match status" value="1"/>
</dbReference>
<dbReference type="InterPro" id="IPR036443">
    <property type="entry name" value="Znf_RanBP2_sf"/>
</dbReference>
<evidence type="ECO:0000256" key="4">
    <source>
        <dbReference type="SAM" id="MobiDB-lite"/>
    </source>
</evidence>
<dbReference type="OrthoDB" id="9837000at2759"/>
<feature type="compositionally biased region" description="Polar residues" evidence="4">
    <location>
        <begin position="589"/>
        <end position="608"/>
    </location>
</feature>
<accession>A0A9N9S3X8</accession>
<dbReference type="Gene3D" id="1.20.58.2190">
    <property type="match status" value="1"/>
</dbReference>
<feature type="region of interest" description="Disordered" evidence="4">
    <location>
        <begin position="438"/>
        <end position="461"/>
    </location>
</feature>
<dbReference type="InterPro" id="IPR048839">
    <property type="entry name" value="SPATA2_PUB-like"/>
</dbReference>
<dbReference type="PROSITE" id="PS01358">
    <property type="entry name" value="ZF_RANBP2_1"/>
    <property type="match status" value="1"/>
</dbReference>
<name>A0A9N9S3X8_9DIPT</name>
<feature type="compositionally biased region" description="Low complexity" evidence="4">
    <location>
        <begin position="439"/>
        <end position="451"/>
    </location>
</feature>
<keyword evidence="2" id="KW-0863">Zinc-finger</keyword>
<feature type="region of interest" description="Disordered" evidence="4">
    <location>
        <begin position="514"/>
        <end position="533"/>
    </location>
</feature>
<keyword evidence="1" id="KW-0479">Metal-binding</keyword>
<dbReference type="Gene3D" id="2.30.30.380">
    <property type="entry name" value="Zn-finger domain of Sec23/24"/>
    <property type="match status" value="1"/>
</dbReference>
<dbReference type="AlphaFoldDB" id="A0A9N9S3X8"/>
<feature type="compositionally biased region" description="Polar residues" evidence="4">
    <location>
        <begin position="615"/>
        <end position="626"/>
    </location>
</feature>
<dbReference type="PANTHER" id="PTHR15326">
    <property type="entry name" value="SPERMATOGENESIS-ASSOCIATED PROTEIN 2/TAMOZHENNIC"/>
    <property type="match status" value="1"/>
</dbReference>
<dbReference type="SMART" id="SM00547">
    <property type="entry name" value="ZnF_RBZ"/>
    <property type="match status" value="1"/>
</dbReference>
<reference evidence="6" key="2">
    <citation type="submission" date="2022-10" db="EMBL/GenBank/DDBJ databases">
        <authorList>
            <consortium name="ENA_rothamsted_submissions"/>
            <consortium name="culmorum"/>
            <person name="King R."/>
        </authorList>
    </citation>
    <scope>NUCLEOTIDE SEQUENCE</scope>
</reference>
<proteinExistence type="predicted"/>
<sequence length="697" mass="80266">MSTIYGRDPLEGLWKEILDLHWNYLELEESLKKIDERKKLEGRLREYISIVPHDRKFFLPETEHVLRVSITQMRDFSAFKGAIGFESISQYANNLFTKPWRKEYRVIKMYSGFYQHEIKNNLLDAEKIFIAMGYKLMPNQTLVLDGPICPDQVTNVSRDALTAYVECQIMKQVNSELTTLGLATTWNDIFNFRECHIGDSSQTIKGLNQILQSRQMQIHGILRKDPYALALPSPPMHHHQQHYQQQAQICSSHCNIHPLQYNQSLPPPPPPLAQQNSYYHHYNQPCTHHMQNYVPQPPTANCYQHHLPHSKSLDQYDGKIQGNGNINHHHRLSLDHNYKMAQQLHQQHLSPTTQQSMQQQQQQAPPPFDYIDSAYNHPYNQPNSRAPLPYNLSSNLGHDTGGGYYPQDQSNQMPNHHPRMFSTNEFFQQQLMQLPTTVSDYHQQQQQQPSYHHQKYSESSSPAIQDELISFTNEPIRVGSKTTEVKLRSSLKKSTHSTSDSVDMEQELNELRALKREKSLTPASTSSDVKTRDGIGNYQAWDYVFQNLEKDNEKKSKVSTADEKIAAELENLKIKANGHGPPRDRLSSNHKSNNRTLEKTGQTSTSVQTKHRTKSVSTTTDTQPVSNHEHKRTLSVMECNQRIQMPSPPELIVGPNEWSCRFCTFLNPNTKKICEMCSKSKDFFFDADKNAATATCV</sequence>
<evidence type="ECO:0000259" key="5">
    <source>
        <dbReference type="PROSITE" id="PS01358"/>
    </source>
</evidence>
<dbReference type="PANTHER" id="PTHR15326:SF2">
    <property type="entry name" value="PROTEIN TAMOZHENNIC"/>
    <property type="match status" value="1"/>
</dbReference>
<evidence type="ECO:0000313" key="6">
    <source>
        <dbReference type="EMBL" id="CAG9809420.1"/>
    </source>
</evidence>
<feature type="compositionally biased region" description="Polar residues" evidence="4">
    <location>
        <begin position="343"/>
        <end position="353"/>
    </location>
</feature>
<dbReference type="Proteomes" id="UP001153620">
    <property type="component" value="Chromosome 3"/>
</dbReference>
<gene>
    <name evidence="6" type="ORF">CHIRRI_LOCUS12246</name>
</gene>
<evidence type="ECO:0000256" key="1">
    <source>
        <dbReference type="ARBA" id="ARBA00022723"/>
    </source>
</evidence>
<protein>
    <recommendedName>
        <fullName evidence="5">RanBP2-type domain-containing protein</fullName>
    </recommendedName>
</protein>
<dbReference type="SUPFAM" id="SSF143503">
    <property type="entry name" value="PUG domain-like"/>
    <property type="match status" value="1"/>
</dbReference>
<feature type="compositionally biased region" description="Low complexity" evidence="4">
    <location>
        <begin position="354"/>
        <end position="363"/>
    </location>
</feature>
<keyword evidence="3" id="KW-0862">Zinc</keyword>
<dbReference type="InterPro" id="IPR036339">
    <property type="entry name" value="PUB-like_dom_sf"/>
</dbReference>
<dbReference type="SUPFAM" id="SSF90209">
    <property type="entry name" value="Ran binding protein zinc finger-like"/>
    <property type="match status" value="1"/>
</dbReference>
<dbReference type="EMBL" id="OU895879">
    <property type="protein sequence ID" value="CAG9809420.1"/>
    <property type="molecule type" value="Genomic_DNA"/>
</dbReference>
<keyword evidence="7" id="KW-1185">Reference proteome</keyword>
<dbReference type="GO" id="GO:0005737">
    <property type="term" value="C:cytoplasm"/>
    <property type="evidence" value="ECO:0007669"/>
    <property type="project" value="TreeGrafter"/>
</dbReference>
<evidence type="ECO:0000313" key="7">
    <source>
        <dbReference type="Proteomes" id="UP001153620"/>
    </source>
</evidence>
<organism evidence="6 7">
    <name type="scientific">Chironomus riparius</name>
    <dbReference type="NCBI Taxonomy" id="315576"/>
    <lineage>
        <taxon>Eukaryota</taxon>
        <taxon>Metazoa</taxon>
        <taxon>Ecdysozoa</taxon>
        <taxon>Arthropoda</taxon>
        <taxon>Hexapoda</taxon>
        <taxon>Insecta</taxon>
        <taxon>Pterygota</taxon>
        <taxon>Neoptera</taxon>
        <taxon>Endopterygota</taxon>
        <taxon>Diptera</taxon>
        <taxon>Nematocera</taxon>
        <taxon>Chironomoidea</taxon>
        <taxon>Chironomidae</taxon>
        <taxon>Chironominae</taxon>
        <taxon>Chironomus</taxon>
    </lineage>
</organism>